<proteinExistence type="predicted"/>
<name>A0A8S5QMN8_9CAUD</name>
<dbReference type="EMBL" id="BK015692">
    <property type="protein sequence ID" value="DAE20336.1"/>
    <property type="molecule type" value="Genomic_DNA"/>
</dbReference>
<protein>
    <submittedName>
        <fullName evidence="1">Uncharacterized protein</fullName>
    </submittedName>
</protein>
<evidence type="ECO:0000313" key="1">
    <source>
        <dbReference type="EMBL" id="DAE20336.1"/>
    </source>
</evidence>
<organism evidence="1">
    <name type="scientific">Siphoviridae sp. ctV7t52</name>
    <dbReference type="NCBI Taxonomy" id="2826357"/>
    <lineage>
        <taxon>Viruses</taxon>
        <taxon>Duplodnaviria</taxon>
        <taxon>Heunggongvirae</taxon>
        <taxon>Uroviricota</taxon>
        <taxon>Caudoviricetes</taxon>
    </lineage>
</organism>
<accession>A0A8S5QMN8</accession>
<reference evidence="1" key="1">
    <citation type="journal article" date="2021" name="Proc. Natl. Acad. Sci. U.S.A.">
        <title>A Catalog of Tens of Thousands of Viruses from Human Metagenomes Reveals Hidden Associations with Chronic Diseases.</title>
        <authorList>
            <person name="Tisza M.J."/>
            <person name="Buck C.B."/>
        </authorList>
    </citation>
    <scope>NUCLEOTIDE SEQUENCE</scope>
    <source>
        <strain evidence="1">CtV7t52</strain>
    </source>
</reference>
<sequence>MTLNTEKLTSFAQAVGKDIKEIKSTLANKAEKSEVGQGGITQQQLDTAIQGVKTAILGEGVPEELDTLKEIADRIANGAGSTDQAIVSKMTELGQKFTDLENTDFVQIYTAAKNTL</sequence>